<keyword evidence="5" id="KW-1185">Reference proteome</keyword>
<comment type="subcellular location">
    <subcellularLocation>
        <location evidence="2">Gas vesicle</location>
    </subcellularLocation>
</comment>
<keyword evidence="1" id="KW-0304">Gas vesicle</keyword>
<accession>A0A1H5PXK1</accession>
<dbReference type="Pfam" id="PF06386">
    <property type="entry name" value="GvpL_GvpF"/>
    <property type="match status" value="1"/>
</dbReference>
<dbReference type="Proteomes" id="UP000181980">
    <property type="component" value="Unassembled WGS sequence"/>
</dbReference>
<evidence type="ECO:0000313" key="4">
    <source>
        <dbReference type="EMBL" id="SEF18374.1"/>
    </source>
</evidence>
<dbReference type="InterPro" id="IPR009430">
    <property type="entry name" value="GvpL/GvpF"/>
</dbReference>
<organism evidence="4 5">
    <name type="scientific">Jiangella alba</name>
    <dbReference type="NCBI Taxonomy" id="561176"/>
    <lineage>
        <taxon>Bacteria</taxon>
        <taxon>Bacillati</taxon>
        <taxon>Actinomycetota</taxon>
        <taxon>Actinomycetes</taxon>
        <taxon>Jiangellales</taxon>
        <taxon>Jiangellaceae</taxon>
        <taxon>Jiangella</taxon>
    </lineage>
</organism>
<reference evidence="5" key="1">
    <citation type="submission" date="2016-10" db="EMBL/GenBank/DDBJ databases">
        <authorList>
            <person name="Varghese N."/>
            <person name="Submissions S."/>
        </authorList>
    </citation>
    <scope>NUCLEOTIDE SEQUENCE [LARGE SCALE GENOMIC DNA]</scope>
    <source>
        <strain evidence="5">DSM 45237</strain>
    </source>
</reference>
<evidence type="ECO:0000256" key="2">
    <source>
        <dbReference type="ARBA" id="ARBA00035108"/>
    </source>
</evidence>
<dbReference type="RefSeq" id="WP_069112081.1">
    <property type="nucleotide sequence ID" value="NZ_FNUC01000004.1"/>
</dbReference>
<evidence type="ECO:0000256" key="3">
    <source>
        <dbReference type="ARBA" id="ARBA00035643"/>
    </source>
</evidence>
<dbReference type="PANTHER" id="PTHR36852">
    <property type="entry name" value="PROTEIN GVPL 2"/>
    <property type="match status" value="1"/>
</dbReference>
<dbReference type="OrthoDB" id="146444at2"/>
<gene>
    <name evidence="4" type="ORF">SAMN04488561_6434</name>
</gene>
<dbReference type="GO" id="GO:0031412">
    <property type="term" value="P:gas vesicle organization"/>
    <property type="evidence" value="ECO:0007669"/>
    <property type="project" value="InterPro"/>
</dbReference>
<dbReference type="AlphaFoldDB" id="A0A1H5PXK1"/>
<name>A0A1H5PXK1_9ACTN</name>
<dbReference type="EMBL" id="FNUC01000004">
    <property type="protein sequence ID" value="SEF18374.1"/>
    <property type="molecule type" value="Genomic_DNA"/>
</dbReference>
<proteinExistence type="inferred from homology"/>
<comment type="similarity">
    <text evidence="3">Belongs to the gas vesicle GvpF/GvpL family.</text>
</comment>
<protein>
    <submittedName>
        <fullName evidence="4">Gas vesicle synthesis protein GvpL/GvpF</fullName>
    </submittedName>
</protein>
<dbReference type="GO" id="GO:0031411">
    <property type="term" value="C:gas vesicle"/>
    <property type="evidence" value="ECO:0007669"/>
    <property type="project" value="UniProtKB-SubCell"/>
</dbReference>
<dbReference type="STRING" id="561176.SAMN04488561_6434"/>
<evidence type="ECO:0000313" key="5">
    <source>
        <dbReference type="Proteomes" id="UP000181980"/>
    </source>
</evidence>
<evidence type="ECO:0000256" key="1">
    <source>
        <dbReference type="ARBA" id="ARBA00022987"/>
    </source>
</evidence>
<sequence>MSETACYLYAIAGTAGDGVVGGLRGVADEPVRLVRHRGLAAVVGTVDVGPDGAFGEQRLARNLADVAWLEAAARAHHAVVAGVARAVPVAPLRLGTIVDDDDGVRDRLDRWHDGFRRALDEVAGRAEWSVKVYAPEPAEPGPDAEPAPGAPGAGAAYLTRRKAAASARGDAFAHATAVAGRVHEELARQAADARRLAAQDQRLTGRDTPMCLNGAYLVPLEGADAFAATVEALRHRHPDCRFELAGPWPAYSFVTVEEEP</sequence>
<dbReference type="PANTHER" id="PTHR36852:SF1">
    <property type="entry name" value="PROTEIN GVPL 2"/>
    <property type="match status" value="1"/>
</dbReference>